<dbReference type="InterPro" id="IPR001853">
    <property type="entry name" value="DSBA-like_thioredoxin_dom"/>
</dbReference>
<dbReference type="InterPro" id="IPR036249">
    <property type="entry name" value="Thioredoxin-like_sf"/>
</dbReference>
<dbReference type="CDD" id="cd03025">
    <property type="entry name" value="DsbA_FrnE_like"/>
    <property type="match status" value="1"/>
</dbReference>
<organism evidence="2 3">
    <name type="scientific">Cognaticolwellia beringensis</name>
    <dbReference type="NCBI Taxonomy" id="1967665"/>
    <lineage>
        <taxon>Bacteria</taxon>
        <taxon>Pseudomonadati</taxon>
        <taxon>Pseudomonadota</taxon>
        <taxon>Gammaproteobacteria</taxon>
        <taxon>Alteromonadales</taxon>
        <taxon>Colwelliaceae</taxon>
        <taxon>Cognaticolwellia</taxon>
    </lineage>
</organism>
<dbReference type="Gene3D" id="3.40.30.10">
    <property type="entry name" value="Glutaredoxin"/>
    <property type="match status" value="1"/>
</dbReference>
<evidence type="ECO:0000313" key="2">
    <source>
        <dbReference type="EMBL" id="ASP49859.1"/>
    </source>
</evidence>
<proteinExistence type="predicted"/>
<dbReference type="PANTHER" id="PTHR13887">
    <property type="entry name" value="GLUTATHIONE S-TRANSFERASE KAPPA"/>
    <property type="match status" value="1"/>
</dbReference>
<keyword evidence="3" id="KW-1185">Reference proteome</keyword>
<reference evidence="2 3" key="1">
    <citation type="submission" date="2017-08" db="EMBL/GenBank/DDBJ databases">
        <title>Complete genome of Colwellia sp. NB097-1, a psychrophile bacterium ioslated from Bering Sea.</title>
        <authorList>
            <person name="Chen X."/>
        </authorList>
    </citation>
    <scope>NUCLEOTIDE SEQUENCE [LARGE SCALE GENOMIC DNA]</scope>
    <source>
        <strain evidence="2 3">NB097-1</strain>
    </source>
</reference>
<dbReference type="EMBL" id="CP020465">
    <property type="protein sequence ID" value="ASP49859.1"/>
    <property type="molecule type" value="Genomic_DNA"/>
</dbReference>
<dbReference type="OrthoDB" id="9813770at2"/>
<gene>
    <name evidence="2" type="ORF">B5D82_03280</name>
</gene>
<sequence length="191" mass="22078">MCSWCWGYAPTWQRLQKELAPHVDIIYGLGGLATDCDEIMPEEMQTFLQQTWRNISQQLGTEFNYDFWQQCLPRRSTYPACRATIIARGSDKEQAMLTAIQHAYYLHAKNPSDIDTLHALAVEIGLDSSDFLAKMNSEQVNNIFIKEMTRMRNLPINGFPSLVLVQNHATNTIPIDYKDWRKSYELILSKI</sequence>
<accession>A0A222GDA1</accession>
<evidence type="ECO:0000259" key="1">
    <source>
        <dbReference type="Pfam" id="PF01323"/>
    </source>
</evidence>
<dbReference type="Pfam" id="PF01323">
    <property type="entry name" value="DSBA"/>
    <property type="match status" value="1"/>
</dbReference>
<protein>
    <submittedName>
        <fullName evidence="2">DsbA family protein</fullName>
    </submittedName>
</protein>
<dbReference type="PANTHER" id="PTHR13887:SF54">
    <property type="entry name" value="DSBA FAMILY PROTEIN"/>
    <property type="match status" value="1"/>
</dbReference>
<dbReference type="SUPFAM" id="SSF52833">
    <property type="entry name" value="Thioredoxin-like"/>
    <property type="match status" value="1"/>
</dbReference>
<dbReference type="KEGG" id="cber:B5D82_03280"/>
<dbReference type="AlphaFoldDB" id="A0A222GDA1"/>
<dbReference type="Proteomes" id="UP000202259">
    <property type="component" value="Chromosome"/>
</dbReference>
<feature type="domain" description="DSBA-like thioredoxin" evidence="1">
    <location>
        <begin position="1"/>
        <end position="166"/>
    </location>
</feature>
<dbReference type="Gene3D" id="1.10.472.60">
    <property type="entry name" value="putative protein disulfide isomerase domain"/>
    <property type="match status" value="1"/>
</dbReference>
<evidence type="ECO:0000313" key="3">
    <source>
        <dbReference type="Proteomes" id="UP000202259"/>
    </source>
</evidence>
<name>A0A222GDA1_9GAMM</name>